<evidence type="ECO:0008006" key="3">
    <source>
        <dbReference type="Google" id="ProtNLM"/>
    </source>
</evidence>
<comment type="caution">
    <text evidence="1">The sequence shown here is derived from an EMBL/GenBank/DDBJ whole genome shotgun (WGS) entry which is preliminary data.</text>
</comment>
<dbReference type="Pfam" id="PF20188">
    <property type="entry name" value="DUF6551"/>
    <property type="match status" value="1"/>
</dbReference>
<dbReference type="InterPro" id="IPR046681">
    <property type="entry name" value="DUF6551"/>
</dbReference>
<evidence type="ECO:0000313" key="1">
    <source>
        <dbReference type="EMBL" id="KXP00868.1"/>
    </source>
</evidence>
<dbReference type="EMBL" id="LSRE01000002">
    <property type="protein sequence ID" value="KXP00868.1"/>
    <property type="molecule type" value="Genomic_DNA"/>
</dbReference>
<dbReference type="RefSeq" id="WP_068743622.1">
    <property type="nucleotide sequence ID" value="NZ_LSRE01000002.1"/>
</dbReference>
<reference evidence="1 2" key="1">
    <citation type="submission" date="2016-02" db="EMBL/GenBank/DDBJ databases">
        <authorList>
            <person name="Teng J.L."/>
            <person name="Tang Y."/>
            <person name="Huang Y."/>
            <person name="Guo F."/>
            <person name="Wei W."/>
            <person name="Chen J.H."/>
            <person name="Wong S.Y."/>
            <person name="Lau S.K."/>
            <person name="Woo P.C."/>
        </authorList>
    </citation>
    <scope>NUCLEOTIDE SEQUENCE [LARGE SCALE GENOMIC DNA]</scope>
    <source>
        <strain evidence="1 2">JCM 13375</strain>
    </source>
</reference>
<proteinExistence type="predicted"/>
<gene>
    <name evidence="1" type="ORF">AXK61_12730</name>
</gene>
<dbReference type="Proteomes" id="UP000070409">
    <property type="component" value="Unassembled WGS sequence"/>
</dbReference>
<evidence type="ECO:0000313" key="2">
    <source>
        <dbReference type="Proteomes" id="UP000070409"/>
    </source>
</evidence>
<protein>
    <recommendedName>
        <fullName evidence="3">ParB/Sulfiredoxin domain-containing protein</fullName>
    </recommendedName>
</protein>
<sequence length="266" mass="29326">MTTTEASHDVYVDAVPVAEMFVDRSYQRDLEERRAHRIGGAWDRRLVGVLDVSDRGPEHHPRYAIINGQHRWAAASHSGAATHLAANVHVGLTVADEAALFRDIDQSTKKLTVWDRWKARRAAGDIVVTGIDQIAEGFGLKVAQGSASNYIVCLSALEYCYGVDPQYLARTLEFVGDVWPGDSAGLKHGVIRALFEILWSEALPDTGRLADALSELTPTQVHARAVESRKIHDGQHWQCTIRVIVEAYNRAGRGKVDPQTVLRAAS</sequence>
<accession>A0A137ZRQ6</accession>
<keyword evidence="2" id="KW-1185">Reference proteome</keyword>
<name>A0A137ZRQ6_9ACTN</name>
<organism evidence="1 2">
    <name type="scientific">Tsukamurella pseudospumae</name>
    <dbReference type="NCBI Taxonomy" id="239498"/>
    <lineage>
        <taxon>Bacteria</taxon>
        <taxon>Bacillati</taxon>
        <taxon>Actinomycetota</taxon>
        <taxon>Actinomycetes</taxon>
        <taxon>Mycobacteriales</taxon>
        <taxon>Tsukamurellaceae</taxon>
        <taxon>Tsukamurella</taxon>
    </lineage>
</organism>